<comment type="caution">
    <text evidence="2">The sequence shown here is derived from an EMBL/GenBank/DDBJ whole genome shotgun (WGS) entry which is preliminary data.</text>
</comment>
<proteinExistence type="predicted"/>
<dbReference type="PANTHER" id="PTHR43640">
    <property type="entry name" value="OS07G0260300 PROTEIN"/>
    <property type="match status" value="1"/>
</dbReference>
<feature type="domain" description="Thioredoxin" evidence="1">
    <location>
        <begin position="43"/>
        <end position="199"/>
    </location>
</feature>
<dbReference type="PANTHER" id="PTHR43640:SF1">
    <property type="entry name" value="THIOREDOXIN-DEPENDENT PEROXIREDOXIN"/>
    <property type="match status" value="1"/>
</dbReference>
<evidence type="ECO:0000313" key="2">
    <source>
        <dbReference type="EMBL" id="PEN15162.1"/>
    </source>
</evidence>
<dbReference type="Pfam" id="PF08534">
    <property type="entry name" value="Redoxin"/>
    <property type="match status" value="1"/>
</dbReference>
<dbReference type="EMBL" id="PDEQ01000001">
    <property type="protein sequence ID" value="PEN15162.1"/>
    <property type="molecule type" value="Genomic_DNA"/>
</dbReference>
<accession>A0A2A8D2H8</accession>
<reference evidence="2 3" key="1">
    <citation type="submission" date="2017-10" db="EMBL/GenBank/DDBJ databases">
        <title>Draft genome of Longibacter Salinarum.</title>
        <authorList>
            <person name="Goh K.M."/>
            <person name="Shamsir M.S."/>
            <person name="Lim S.W."/>
        </authorList>
    </citation>
    <scope>NUCLEOTIDE SEQUENCE [LARGE SCALE GENOMIC DNA]</scope>
    <source>
        <strain evidence="2 3">KCTC 52045</strain>
    </source>
</reference>
<dbReference type="RefSeq" id="WP_098074060.1">
    <property type="nucleotide sequence ID" value="NZ_PDEQ01000001.1"/>
</dbReference>
<organism evidence="2 3">
    <name type="scientific">Longibacter salinarum</name>
    <dbReference type="NCBI Taxonomy" id="1850348"/>
    <lineage>
        <taxon>Bacteria</taxon>
        <taxon>Pseudomonadati</taxon>
        <taxon>Rhodothermota</taxon>
        <taxon>Rhodothermia</taxon>
        <taxon>Rhodothermales</taxon>
        <taxon>Salisaetaceae</taxon>
        <taxon>Longibacter</taxon>
    </lineage>
</organism>
<sequence>MHTCCEVPVSSAHASRRRLVSVIVAAALWFLLPGDVAAQPQELPLGSSMPSVTASFTTVDGGTVQLSSLLGQKATVFVFWSNQCPWVDRYEDRVLGLAKQAESEGVAFVLVNSNDAAAYPKESAEGNAQRAASKNYPVTYVRDENAVLAKALGASRAPHAFVFDDNSTLVYAGTIDDSPASADNVQKPYLKDAIDAVVAGEEVPVADTKAFGCTLKF</sequence>
<dbReference type="InterPro" id="IPR036249">
    <property type="entry name" value="Thioredoxin-like_sf"/>
</dbReference>
<dbReference type="AlphaFoldDB" id="A0A2A8D2H8"/>
<dbReference type="SUPFAM" id="SSF52833">
    <property type="entry name" value="Thioredoxin-like"/>
    <property type="match status" value="1"/>
</dbReference>
<name>A0A2A8D2H8_9BACT</name>
<dbReference type="InterPro" id="IPR013740">
    <property type="entry name" value="Redoxin"/>
</dbReference>
<gene>
    <name evidence="2" type="ORF">CRI94_02440</name>
</gene>
<dbReference type="CDD" id="cd02969">
    <property type="entry name" value="PRX_like1"/>
    <property type="match status" value="1"/>
</dbReference>
<protein>
    <submittedName>
        <fullName evidence="2">Thioredoxin family protein</fullName>
    </submittedName>
</protein>
<dbReference type="PROSITE" id="PS51352">
    <property type="entry name" value="THIOREDOXIN_2"/>
    <property type="match status" value="1"/>
</dbReference>
<dbReference type="InterPro" id="IPR013766">
    <property type="entry name" value="Thioredoxin_domain"/>
</dbReference>
<keyword evidence="3" id="KW-1185">Reference proteome</keyword>
<evidence type="ECO:0000259" key="1">
    <source>
        <dbReference type="PROSITE" id="PS51352"/>
    </source>
</evidence>
<dbReference type="InterPro" id="IPR047262">
    <property type="entry name" value="PRX-like1"/>
</dbReference>
<evidence type="ECO:0000313" key="3">
    <source>
        <dbReference type="Proteomes" id="UP000220102"/>
    </source>
</evidence>
<dbReference type="Proteomes" id="UP000220102">
    <property type="component" value="Unassembled WGS sequence"/>
</dbReference>
<dbReference type="Gene3D" id="3.40.30.10">
    <property type="entry name" value="Glutaredoxin"/>
    <property type="match status" value="1"/>
</dbReference>
<dbReference type="GO" id="GO:0016491">
    <property type="term" value="F:oxidoreductase activity"/>
    <property type="evidence" value="ECO:0007669"/>
    <property type="project" value="InterPro"/>
</dbReference>
<dbReference type="OrthoDB" id="9809746at2"/>